<dbReference type="PANTHER" id="PTHR44186:SF1">
    <property type="entry name" value="BARDET-BIEDL SYNDROME 4 PROTEIN"/>
    <property type="match status" value="1"/>
</dbReference>
<dbReference type="Gene3D" id="1.25.40.10">
    <property type="entry name" value="Tetratricopeptide repeat domain"/>
    <property type="match status" value="2"/>
</dbReference>
<protein>
    <submittedName>
        <fullName evidence="6">Tetratricopeptide repeat protein</fullName>
    </submittedName>
</protein>
<evidence type="ECO:0000256" key="5">
    <source>
        <dbReference type="SAM" id="SignalP"/>
    </source>
</evidence>
<feature type="chain" id="PRO_5037860473" evidence="5">
    <location>
        <begin position="20"/>
        <end position="418"/>
    </location>
</feature>
<keyword evidence="5" id="KW-0732">Signal</keyword>
<feature type="coiled-coil region" evidence="4">
    <location>
        <begin position="63"/>
        <end position="90"/>
    </location>
</feature>
<feature type="repeat" description="TPR" evidence="3">
    <location>
        <begin position="253"/>
        <end position="286"/>
    </location>
</feature>
<feature type="repeat" description="TPR" evidence="3">
    <location>
        <begin position="322"/>
        <end position="355"/>
    </location>
</feature>
<sequence>MNKKVILVLLFFTILKVEAQSSTFSVVDSLFEKGRYQLALKELTKIDASFTSNYKRAIIYKSIDNYKKTAEFLEKALEFQDDKRAKLKLAKAYQRLNKPSKSIKIYEKITIKDSLNLVLKYQLGKLYLITNNATKAVSLFKNLIKKDPSNAHYSYQLALAYAKRNDRDRMINSFIDTFEKDTTHLKAIAHLASSFQKLKDLDSTKLFVEKGLELDKNHINLNKLKINQLYREEKYKESIPLLLNLDTIDKKDTYSISMLGRTYYNLDSLEKAKKYFKKLSILDRKNYKAYTYLGHIAMKEKKYTGAQFYYRVATTRGKEKRDEEYFGLATMYYETKKPKEALVNFEKAYKENARNYRALFQLAKISDDYYKDKKIAYRHYIKYMNNFEGRDADMTNYIKRRITEIKKEYFIRGKKLDR</sequence>
<reference evidence="6 7" key="1">
    <citation type="submission" date="2021-03" db="EMBL/GenBank/DDBJ databases">
        <title>Complete genome of Polaribacter_sp.SM13.</title>
        <authorList>
            <person name="Jeong S.W."/>
            <person name="Bae J.W."/>
        </authorList>
    </citation>
    <scope>NUCLEOTIDE SEQUENCE [LARGE SCALE GENOMIC DNA]</scope>
    <source>
        <strain evidence="6 7">SM13</strain>
    </source>
</reference>
<evidence type="ECO:0000256" key="1">
    <source>
        <dbReference type="ARBA" id="ARBA00022737"/>
    </source>
</evidence>
<keyword evidence="7" id="KW-1185">Reference proteome</keyword>
<dbReference type="KEGG" id="pcea:J3359_15300"/>
<evidence type="ECO:0000256" key="3">
    <source>
        <dbReference type="PROSITE-ProRule" id="PRU00339"/>
    </source>
</evidence>
<dbReference type="InterPro" id="IPR019734">
    <property type="entry name" value="TPR_rpt"/>
</dbReference>
<accession>A0A975CP72</accession>
<dbReference type="Pfam" id="PF13181">
    <property type="entry name" value="TPR_8"/>
    <property type="match status" value="1"/>
</dbReference>
<proteinExistence type="predicted"/>
<evidence type="ECO:0000256" key="4">
    <source>
        <dbReference type="SAM" id="Coils"/>
    </source>
</evidence>
<dbReference type="PANTHER" id="PTHR44186">
    <property type="match status" value="1"/>
</dbReference>
<keyword evidence="1" id="KW-0677">Repeat</keyword>
<keyword evidence="4" id="KW-0175">Coiled coil</keyword>
<dbReference type="EMBL" id="CP071869">
    <property type="protein sequence ID" value="QTE22160.1"/>
    <property type="molecule type" value="Genomic_DNA"/>
</dbReference>
<dbReference type="PROSITE" id="PS50005">
    <property type="entry name" value="TPR"/>
    <property type="match status" value="3"/>
</dbReference>
<gene>
    <name evidence="6" type="ORF">J3359_15300</name>
</gene>
<dbReference type="Proteomes" id="UP000663920">
    <property type="component" value="Chromosome"/>
</dbReference>
<dbReference type="InterPro" id="IPR011990">
    <property type="entry name" value="TPR-like_helical_dom_sf"/>
</dbReference>
<dbReference type="SUPFAM" id="SSF48452">
    <property type="entry name" value="TPR-like"/>
    <property type="match status" value="1"/>
</dbReference>
<evidence type="ECO:0000256" key="2">
    <source>
        <dbReference type="ARBA" id="ARBA00022803"/>
    </source>
</evidence>
<feature type="signal peptide" evidence="5">
    <location>
        <begin position="1"/>
        <end position="19"/>
    </location>
</feature>
<name>A0A975CP72_9FLAO</name>
<dbReference type="AlphaFoldDB" id="A0A975CP72"/>
<feature type="repeat" description="TPR" evidence="3">
    <location>
        <begin position="117"/>
        <end position="150"/>
    </location>
</feature>
<organism evidence="6 7">
    <name type="scientific">Polaribacter cellanae</name>
    <dbReference type="NCBI Taxonomy" id="2818493"/>
    <lineage>
        <taxon>Bacteria</taxon>
        <taxon>Pseudomonadati</taxon>
        <taxon>Bacteroidota</taxon>
        <taxon>Flavobacteriia</taxon>
        <taxon>Flavobacteriales</taxon>
        <taxon>Flavobacteriaceae</taxon>
    </lineage>
</organism>
<evidence type="ECO:0000313" key="7">
    <source>
        <dbReference type="Proteomes" id="UP000663920"/>
    </source>
</evidence>
<dbReference type="RefSeq" id="WP_208077844.1">
    <property type="nucleotide sequence ID" value="NZ_CP071869.1"/>
</dbReference>
<dbReference type="Pfam" id="PF13174">
    <property type="entry name" value="TPR_6"/>
    <property type="match status" value="1"/>
</dbReference>
<keyword evidence="2 3" id="KW-0802">TPR repeat</keyword>
<dbReference type="Pfam" id="PF13432">
    <property type="entry name" value="TPR_16"/>
    <property type="match status" value="1"/>
</dbReference>
<dbReference type="SMART" id="SM00028">
    <property type="entry name" value="TPR"/>
    <property type="match status" value="8"/>
</dbReference>
<evidence type="ECO:0000313" key="6">
    <source>
        <dbReference type="EMBL" id="QTE22160.1"/>
    </source>
</evidence>